<evidence type="ECO:0000256" key="2">
    <source>
        <dbReference type="ARBA" id="ARBA00022475"/>
    </source>
</evidence>
<gene>
    <name evidence="10" type="ORF">BI308_01345</name>
</gene>
<evidence type="ECO:0000256" key="7">
    <source>
        <dbReference type="SAM" id="Phobius"/>
    </source>
</evidence>
<dbReference type="InterPro" id="IPR050250">
    <property type="entry name" value="Macrolide_Exporter_MacB"/>
</dbReference>
<keyword evidence="5 7" id="KW-0472">Membrane</keyword>
<keyword evidence="11" id="KW-1185">Reference proteome</keyword>
<evidence type="ECO:0000256" key="1">
    <source>
        <dbReference type="ARBA" id="ARBA00004651"/>
    </source>
</evidence>
<protein>
    <submittedName>
        <fullName evidence="10">ABC transporter permease</fullName>
    </submittedName>
</protein>
<evidence type="ECO:0000259" key="9">
    <source>
        <dbReference type="Pfam" id="PF12704"/>
    </source>
</evidence>
<dbReference type="PANTHER" id="PTHR30572">
    <property type="entry name" value="MEMBRANE COMPONENT OF TRANSPORTER-RELATED"/>
    <property type="match status" value="1"/>
</dbReference>
<feature type="domain" description="MacB-like periplasmic core" evidence="9">
    <location>
        <begin position="21"/>
        <end position="246"/>
    </location>
</feature>
<keyword evidence="4 7" id="KW-1133">Transmembrane helix</keyword>
<comment type="similarity">
    <text evidence="6">Belongs to the ABC-4 integral membrane protein family.</text>
</comment>
<dbReference type="PANTHER" id="PTHR30572:SF4">
    <property type="entry name" value="ABC TRANSPORTER PERMEASE YTRF"/>
    <property type="match status" value="1"/>
</dbReference>
<accession>A0A1L9QWX9</accession>
<comment type="subcellular location">
    <subcellularLocation>
        <location evidence="1">Cell membrane</location>
        <topology evidence="1">Multi-pass membrane protein</topology>
    </subcellularLocation>
</comment>
<evidence type="ECO:0000313" key="11">
    <source>
        <dbReference type="Proteomes" id="UP000183940"/>
    </source>
</evidence>
<evidence type="ECO:0000256" key="3">
    <source>
        <dbReference type="ARBA" id="ARBA00022692"/>
    </source>
</evidence>
<organism evidence="10 11">
    <name type="scientific">Roseofilum reptotaenium AO1-A</name>
    <dbReference type="NCBI Taxonomy" id="1925591"/>
    <lineage>
        <taxon>Bacteria</taxon>
        <taxon>Bacillati</taxon>
        <taxon>Cyanobacteriota</taxon>
        <taxon>Cyanophyceae</taxon>
        <taxon>Desertifilales</taxon>
        <taxon>Desertifilaceae</taxon>
        <taxon>Roseofilum</taxon>
    </lineage>
</organism>
<evidence type="ECO:0000256" key="4">
    <source>
        <dbReference type="ARBA" id="ARBA00022989"/>
    </source>
</evidence>
<proteinExistence type="inferred from homology"/>
<evidence type="ECO:0000256" key="5">
    <source>
        <dbReference type="ARBA" id="ARBA00023136"/>
    </source>
</evidence>
<reference evidence="10" key="1">
    <citation type="submission" date="2016-10" db="EMBL/GenBank/DDBJ databases">
        <title>CRISPR-Cas defence system in Roseofilum reptotaenium: evidence of a bacteriophage-cyanobacterium arms race in the coral black band disease.</title>
        <authorList>
            <person name="Buerger P."/>
            <person name="Wood-Charlson E.M."/>
            <person name="Weynberg K.D."/>
            <person name="Willis B."/>
            <person name="Van Oppen M.J."/>
        </authorList>
    </citation>
    <scope>NUCLEOTIDE SEQUENCE [LARGE SCALE GENOMIC DNA]</scope>
    <source>
        <strain evidence="10">AO1-A</strain>
    </source>
</reference>
<dbReference type="GO" id="GO:0005886">
    <property type="term" value="C:plasma membrane"/>
    <property type="evidence" value="ECO:0007669"/>
    <property type="project" value="UniProtKB-SubCell"/>
</dbReference>
<evidence type="ECO:0000259" key="8">
    <source>
        <dbReference type="Pfam" id="PF02687"/>
    </source>
</evidence>
<dbReference type="AlphaFoldDB" id="A0A1L9QWX9"/>
<feature type="transmembrane region" description="Helical" evidence="7">
    <location>
        <begin position="327"/>
        <end position="356"/>
    </location>
</feature>
<dbReference type="STRING" id="1925591.BI308_01345"/>
<dbReference type="GO" id="GO:0022857">
    <property type="term" value="F:transmembrane transporter activity"/>
    <property type="evidence" value="ECO:0007669"/>
    <property type="project" value="TreeGrafter"/>
</dbReference>
<dbReference type="InterPro" id="IPR003838">
    <property type="entry name" value="ABC3_permease_C"/>
</dbReference>
<evidence type="ECO:0000256" key="6">
    <source>
        <dbReference type="ARBA" id="ARBA00038076"/>
    </source>
</evidence>
<name>A0A1L9QWX9_9CYAN</name>
<feature type="transmembrane region" description="Helical" evidence="7">
    <location>
        <begin position="278"/>
        <end position="306"/>
    </location>
</feature>
<keyword evidence="2" id="KW-1003">Cell membrane</keyword>
<dbReference type="Pfam" id="PF02687">
    <property type="entry name" value="FtsX"/>
    <property type="match status" value="1"/>
</dbReference>
<sequence length="405" mass="42930">MDILESIKIAGKTLLGNKMRSTLTMLGIIIGNSSVIAMIGIGEGTQNYVTNQVGSLGPNVLFVIPGNPNAQRQSIVAPQTLVLEDAEAIAEQVPSVEAVAPRLSVRETISYQGNNVAISITGTTPEFLTVRSLEIANGRFLNELDIKRRETVVAIGSELATSLFGNRNPVGETIRLKSISFRIIGVMQPKGSSFGDNMDMAAYIPLSTLTNRISGNTSPYGTQVGSISISIETEDRMNAAKFQIENLLRFRHNITDEDDFTVRSQKELMNILGSITGALTILLAAISGISLLVGGIGIMNIMLVSVTERTQEIGLRKAIGASEQDILIQFMIEAIILSVMGGLIGTGLGISGIWVISSLTALDAEVSLLAIATAVGVSGTIGLFFGVFPARQAAKLDPIVALRSA</sequence>
<feature type="domain" description="ABC3 transporter permease C-terminal" evidence="8">
    <location>
        <begin position="285"/>
        <end position="398"/>
    </location>
</feature>
<comment type="caution">
    <text evidence="10">The sequence shown here is derived from an EMBL/GenBank/DDBJ whole genome shotgun (WGS) entry which is preliminary data.</text>
</comment>
<dbReference type="Pfam" id="PF12704">
    <property type="entry name" value="MacB_PCD"/>
    <property type="match status" value="1"/>
</dbReference>
<dbReference type="InterPro" id="IPR025857">
    <property type="entry name" value="MacB_PCD"/>
</dbReference>
<feature type="transmembrane region" description="Helical" evidence="7">
    <location>
        <begin position="368"/>
        <end position="388"/>
    </location>
</feature>
<dbReference type="EMBL" id="MLAW01000002">
    <property type="protein sequence ID" value="OJJ27163.1"/>
    <property type="molecule type" value="Genomic_DNA"/>
</dbReference>
<evidence type="ECO:0000313" key="10">
    <source>
        <dbReference type="EMBL" id="OJJ27163.1"/>
    </source>
</evidence>
<dbReference type="Proteomes" id="UP000183940">
    <property type="component" value="Unassembled WGS sequence"/>
</dbReference>
<keyword evidence="3 7" id="KW-0812">Transmembrane</keyword>